<feature type="domain" description="Transposase IS66 central" evidence="1">
    <location>
        <begin position="15"/>
        <end position="97"/>
    </location>
</feature>
<sequence>MKKKKISAMILSRFASPEAIDHIMVQKFVRASPLYRQEQDPNSSNISFSRQTMTIWILRATDDRWAPICDEMHRRLMQAEVLYADKTTLQILKKNKKGANFRSSHKSRIFQ</sequence>
<proteinExistence type="predicted"/>
<dbReference type="Proteomes" id="UP000606499">
    <property type="component" value="Unassembled WGS sequence"/>
</dbReference>
<organism evidence="2 3">
    <name type="scientific">Agathobaculum faecis</name>
    <dbReference type="NCBI Taxonomy" id="2763013"/>
    <lineage>
        <taxon>Bacteria</taxon>
        <taxon>Bacillati</taxon>
        <taxon>Bacillota</taxon>
        <taxon>Clostridia</taxon>
        <taxon>Eubacteriales</taxon>
        <taxon>Butyricicoccaceae</taxon>
        <taxon>Agathobaculum</taxon>
    </lineage>
</organism>
<dbReference type="InterPro" id="IPR004291">
    <property type="entry name" value="Transposase_IS66_central"/>
</dbReference>
<comment type="caution">
    <text evidence="2">The sequence shown here is derived from an EMBL/GenBank/DDBJ whole genome shotgun (WGS) entry which is preliminary data.</text>
</comment>
<gene>
    <name evidence="2" type="ORF">H8S45_14180</name>
</gene>
<dbReference type="RefSeq" id="WP_054328221.1">
    <property type="nucleotide sequence ID" value="NZ_JACOPL010000020.1"/>
</dbReference>
<evidence type="ECO:0000313" key="3">
    <source>
        <dbReference type="Proteomes" id="UP000606499"/>
    </source>
</evidence>
<keyword evidence="3" id="KW-1185">Reference proteome</keyword>
<evidence type="ECO:0000259" key="1">
    <source>
        <dbReference type="Pfam" id="PF03050"/>
    </source>
</evidence>
<evidence type="ECO:0000313" key="2">
    <source>
        <dbReference type="EMBL" id="MBC5726599.1"/>
    </source>
</evidence>
<name>A0A923RX41_9FIRM</name>
<accession>A0A923RX41</accession>
<protein>
    <submittedName>
        <fullName evidence="2">Transposase</fullName>
    </submittedName>
</protein>
<dbReference type="Pfam" id="PF03050">
    <property type="entry name" value="DDE_Tnp_IS66"/>
    <property type="match status" value="1"/>
</dbReference>
<dbReference type="EMBL" id="JACOPL010000020">
    <property type="protein sequence ID" value="MBC5726599.1"/>
    <property type="molecule type" value="Genomic_DNA"/>
</dbReference>
<reference evidence="2" key="1">
    <citation type="submission" date="2020-08" db="EMBL/GenBank/DDBJ databases">
        <title>Genome public.</title>
        <authorList>
            <person name="Liu C."/>
            <person name="Sun Q."/>
        </authorList>
    </citation>
    <scope>NUCLEOTIDE SEQUENCE</scope>
    <source>
        <strain evidence="2">NSJ-28</strain>
    </source>
</reference>
<dbReference type="AlphaFoldDB" id="A0A923RX41"/>